<reference evidence="3 4" key="1">
    <citation type="submission" date="2017-09" db="EMBL/GenBank/DDBJ databases">
        <authorList>
            <person name="Ehlers B."/>
            <person name="Leendertz F.H."/>
        </authorList>
    </citation>
    <scope>NUCLEOTIDE SEQUENCE [LARGE SCALE GENOMIC DNA]</scope>
    <source>
        <strain evidence="3 4">USBA 140</strain>
    </source>
</reference>
<feature type="domain" description="Mce/MlaD" evidence="2">
    <location>
        <begin position="39"/>
        <end position="115"/>
    </location>
</feature>
<dbReference type="OrthoDB" id="6193911at2"/>
<evidence type="ECO:0000259" key="2">
    <source>
        <dbReference type="Pfam" id="PF02470"/>
    </source>
</evidence>
<dbReference type="AlphaFoldDB" id="A0A286G8G6"/>
<name>A0A286G8G6_9PROT</name>
<sequence length="328" mass="35022">MRTSGLNYAIVGAFVLAAVVGLVAALALLAGRTGSTDSYYTVYGNVSGVKYGTQVMYEGYPVGQVEDIEPLSDNGNMRFRVEMSIAEGWPIPQDSSADVMASGFLGGVVVNISGGDSPVALEPGSRIPGRAPTNLFATLSEVAAGFQDLSESSIEPLLNSLNETIGAVNGPLAEQAPEILRQVQSITEDFARRSPDLLSNLTEAARGLNEEVLSPENIRGISATIRNAEGASQEMKTLASELVEMRRNIGGVIAQIDTLVSDNSDEVNEAMQDLRYTMGTIARDIDTITYNLDATSRNMLEFSQSIRQDPSLILRSRDVPERGPGTGR</sequence>
<dbReference type="EMBL" id="OCNJ01000002">
    <property type="protein sequence ID" value="SOD91820.1"/>
    <property type="molecule type" value="Genomic_DNA"/>
</dbReference>
<proteinExistence type="predicted"/>
<dbReference type="PANTHER" id="PTHR33371">
    <property type="entry name" value="INTERMEMBRANE PHOSPHOLIPID TRANSPORT SYSTEM BINDING PROTEIN MLAD-RELATED"/>
    <property type="match status" value="1"/>
</dbReference>
<keyword evidence="1" id="KW-0812">Transmembrane</keyword>
<accession>A0A286G8G6</accession>
<feature type="transmembrane region" description="Helical" evidence="1">
    <location>
        <begin position="6"/>
        <end position="30"/>
    </location>
</feature>
<evidence type="ECO:0000313" key="4">
    <source>
        <dbReference type="Proteomes" id="UP000219621"/>
    </source>
</evidence>
<dbReference type="InterPro" id="IPR003399">
    <property type="entry name" value="Mce/MlaD"/>
</dbReference>
<keyword evidence="1" id="KW-0472">Membrane</keyword>
<evidence type="ECO:0000256" key="1">
    <source>
        <dbReference type="SAM" id="Phobius"/>
    </source>
</evidence>
<protein>
    <submittedName>
        <fullName evidence="3">Phospholipid/cholesterol/gamma-HCH transport system substrate-binding protein</fullName>
    </submittedName>
</protein>
<keyword evidence="4" id="KW-1185">Reference proteome</keyword>
<organism evidence="3 4">
    <name type="scientific">Caenispirillum bisanense</name>
    <dbReference type="NCBI Taxonomy" id="414052"/>
    <lineage>
        <taxon>Bacteria</taxon>
        <taxon>Pseudomonadati</taxon>
        <taxon>Pseudomonadota</taxon>
        <taxon>Alphaproteobacteria</taxon>
        <taxon>Rhodospirillales</taxon>
        <taxon>Novispirillaceae</taxon>
        <taxon>Caenispirillum</taxon>
    </lineage>
</organism>
<dbReference type="Proteomes" id="UP000219621">
    <property type="component" value="Unassembled WGS sequence"/>
</dbReference>
<dbReference type="InterPro" id="IPR052336">
    <property type="entry name" value="MlaD_Phospholipid_Transporter"/>
</dbReference>
<evidence type="ECO:0000313" key="3">
    <source>
        <dbReference type="EMBL" id="SOD91820.1"/>
    </source>
</evidence>
<dbReference type="RefSeq" id="WP_097277903.1">
    <property type="nucleotide sequence ID" value="NZ_OCNJ01000002.1"/>
</dbReference>
<gene>
    <name evidence="3" type="ORF">SAMN05421508_102124</name>
</gene>
<keyword evidence="1" id="KW-1133">Transmembrane helix</keyword>
<dbReference type="Pfam" id="PF02470">
    <property type="entry name" value="MlaD"/>
    <property type="match status" value="1"/>
</dbReference>
<dbReference type="PANTHER" id="PTHR33371:SF4">
    <property type="entry name" value="INTERMEMBRANE PHOSPHOLIPID TRANSPORT SYSTEM BINDING PROTEIN MLAD"/>
    <property type="match status" value="1"/>
</dbReference>